<keyword evidence="3" id="KW-1185">Reference proteome</keyword>
<name>A0AA86QVS1_9EUKA</name>
<proteinExistence type="predicted"/>
<evidence type="ECO:0000313" key="2">
    <source>
        <dbReference type="EMBL" id="CAL5983451.1"/>
    </source>
</evidence>
<comment type="caution">
    <text evidence="1">The sequence shown here is derived from an EMBL/GenBank/DDBJ whole genome shotgun (WGS) entry which is preliminary data.</text>
</comment>
<dbReference type="AlphaFoldDB" id="A0AA86QVS1"/>
<evidence type="ECO:0000313" key="3">
    <source>
        <dbReference type="Proteomes" id="UP001642409"/>
    </source>
</evidence>
<dbReference type="EMBL" id="CAXDID020000016">
    <property type="protein sequence ID" value="CAL5983451.1"/>
    <property type="molecule type" value="Genomic_DNA"/>
</dbReference>
<reference evidence="2 3" key="2">
    <citation type="submission" date="2024-07" db="EMBL/GenBank/DDBJ databases">
        <authorList>
            <person name="Akdeniz Z."/>
        </authorList>
    </citation>
    <scope>NUCLEOTIDE SEQUENCE [LARGE SCALE GENOMIC DNA]</scope>
</reference>
<accession>A0AA86QVS1</accession>
<reference evidence="1" key="1">
    <citation type="submission" date="2023-06" db="EMBL/GenBank/DDBJ databases">
        <authorList>
            <person name="Kurt Z."/>
        </authorList>
    </citation>
    <scope>NUCLEOTIDE SEQUENCE</scope>
</reference>
<dbReference type="EMBL" id="CATOUU010000931">
    <property type="protein sequence ID" value="CAI9960244.1"/>
    <property type="molecule type" value="Genomic_DNA"/>
</dbReference>
<dbReference type="Proteomes" id="UP001642409">
    <property type="component" value="Unassembled WGS sequence"/>
</dbReference>
<gene>
    <name evidence="1" type="ORF">HINF_LOCUS47889</name>
    <name evidence="2" type="ORF">HINF_LOCUS7622</name>
</gene>
<sequence length="206" mass="24209">MFYQIDQFIIAQSKQLNRGVILQKWHVYVQIDEKGNFNQISELLRKVLNQGWDGITGTFSPGNDLYSGEYQNDNSAGNLSTPHQKCLHKGRDGQFDVRIAKLTWQLMMDVVFLSIISTQQICYICWFPVSYKLKPKFLQILGENKDKLALFRIIIINLKLLQSTQNFRVFSSSLCHKGKLLHSNLFFYHYNQLYSYIIPWQINQFK</sequence>
<protein>
    <submittedName>
        <fullName evidence="2">Hypothetical_protein</fullName>
    </submittedName>
</protein>
<organism evidence="1">
    <name type="scientific">Hexamita inflata</name>
    <dbReference type="NCBI Taxonomy" id="28002"/>
    <lineage>
        <taxon>Eukaryota</taxon>
        <taxon>Metamonada</taxon>
        <taxon>Diplomonadida</taxon>
        <taxon>Hexamitidae</taxon>
        <taxon>Hexamitinae</taxon>
        <taxon>Hexamita</taxon>
    </lineage>
</organism>
<evidence type="ECO:0000313" key="1">
    <source>
        <dbReference type="EMBL" id="CAI9960244.1"/>
    </source>
</evidence>